<feature type="binding site" evidence="13 15">
    <location>
        <begin position="359"/>
        <end position="360"/>
    </location>
    <ligand>
        <name>IMP</name>
        <dbReference type="ChEBI" id="CHEBI:58053"/>
    </ligand>
</feature>
<evidence type="ECO:0000256" key="19">
    <source>
        <dbReference type="RuleBase" id="RU003927"/>
    </source>
</evidence>
<feature type="binding site" evidence="16">
    <location>
        <begin position="246"/>
        <end position="248"/>
    </location>
    <ligand>
        <name>NAD(+)</name>
        <dbReference type="ChEBI" id="CHEBI:57540"/>
    </ligand>
</feature>
<dbReference type="GO" id="GO:0006177">
    <property type="term" value="P:GMP biosynthetic process"/>
    <property type="evidence" value="ECO:0007669"/>
    <property type="project" value="UniProtKB-UniRule"/>
</dbReference>
<evidence type="ECO:0000256" key="16">
    <source>
        <dbReference type="PIRSR" id="PIRSR000130-3"/>
    </source>
</evidence>
<comment type="catalytic activity">
    <reaction evidence="12 13 20">
        <text>IMP + NAD(+) + H2O = XMP + NADH + H(+)</text>
        <dbReference type="Rhea" id="RHEA:11708"/>
        <dbReference type="ChEBI" id="CHEBI:15377"/>
        <dbReference type="ChEBI" id="CHEBI:15378"/>
        <dbReference type="ChEBI" id="CHEBI:57464"/>
        <dbReference type="ChEBI" id="CHEBI:57540"/>
        <dbReference type="ChEBI" id="CHEBI:57945"/>
        <dbReference type="ChEBI" id="CHEBI:58053"/>
        <dbReference type="EC" id="1.1.1.205"/>
    </reaction>
</comment>
<dbReference type="SMART" id="SM01240">
    <property type="entry name" value="IMPDH"/>
    <property type="match status" value="1"/>
</dbReference>
<feature type="binding site" evidence="13">
    <location>
        <position position="468"/>
    </location>
    <ligand>
        <name>K(+)</name>
        <dbReference type="ChEBI" id="CHEBI:29103"/>
        <note>ligand shared between two tetrameric partners</note>
    </ligand>
</feature>
<dbReference type="GO" id="GO:0006183">
    <property type="term" value="P:GTP biosynthetic process"/>
    <property type="evidence" value="ECO:0007669"/>
    <property type="project" value="TreeGrafter"/>
</dbReference>
<dbReference type="GO" id="GO:0046872">
    <property type="term" value="F:metal ion binding"/>
    <property type="evidence" value="ECO:0007669"/>
    <property type="project" value="UniProtKB-UniRule"/>
</dbReference>
<comment type="subunit">
    <text evidence="3 13">Homotetramer.</text>
</comment>
<dbReference type="EMBL" id="QGLE01000007">
    <property type="protein sequence ID" value="PWR21339.1"/>
    <property type="molecule type" value="Genomic_DNA"/>
</dbReference>
<name>A0A317E2X0_9PROT</name>
<dbReference type="PROSITE" id="PS51371">
    <property type="entry name" value="CBS"/>
    <property type="match status" value="2"/>
</dbReference>
<dbReference type="SMART" id="SM00116">
    <property type="entry name" value="CBS"/>
    <property type="match status" value="2"/>
</dbReference>
<keyword evidence="6 13" id="KW-0332">GMP biosynthesis</keyword>
<comment type="cofactor">
    <cofactor evidence="1 13">
        <name>K(+)</name>
        <dbReference type="ChEBI" id="CHEBI:29103"/>
    </cofactor>
</comment>
<evidence type="ECO:0000256" key="20">
    <source>
        <dbReference type="RuleBase" id="RU003928"/>
    </source>
</evidence>
<dbReference type="NCBIfam" id="TIGR01302">
    <property type="entry name" value="IMP_dehydrog"/>
    <property type="match status" value="1"/>
</dbReference>
<organism evidence="22 23">
    <name type="scientific">Zavarzinia aquatilis</name>
    <dbReference type="NCBI Taxonomy" id="2211142"/>
    <lineage>
        <taxon>Bacteria</taxon>
        <taxon>Pseudomonadati</taxon>
        <taxon>Pseudomonadota</taxon>
        <taxon>Alphaproteobacteria</taxon>
        <taxon>Rhodospirillales</taxon>
        <taxon>Zavarziniaceae</taxon>
        <taxon>Zavarzinia</taxon>
    </lineage>
</organism>
<comment type="caution">
    <text evidence="13">Lacks conserved residue(s) required for the propagation of feature annotation.</text>
</comment>
<dbReference type="InterPro" id="IPR000644">
    <property type="entry name" value="CBS_dom"/>
</dbReference>
<comment type="function">
    <text evidence="13">Catalyzes the conversion of inosine 5'-phosphate (IMP) to xanthosine 5'-phosphate (XMP), the first committed and rate-limiting step in the de novo synthesis of guanine nucleotides, and therefore plays an important role in the regulation of cell growth.</text>
</comment>
<reference evidence="22 23" key="1">
    <citation type="submission" date="2018-05" db="EMBL/GenBank/DDBJ databases">
        <title>Zavarzinia sp. HR-AS.</title>
        <authorList>
            <person name="Lee Y."/>
            <person name="Jeon C.O."/>
        </authorList>
    </citation>
    <scope>NUCLEOTIDE SEQUENCE [LARGE SCALE GENOMIC DNA]</scope>
    <source>
        <strain evidence="22 23">HR-AS</strain>
    </source>
</reference>
<feature type="binding site" evidence="13">
    <location>
        <position position="470"/>
    </location>
    <ligand>
        <name>K(+)</name>
        <dbReference type="ChEBI" id="CHEBI:29103"/>
        <note>ligand shared between two tetrameric partners</note>
    </ligand>
</feature>
<dbReference type="HAMAP" id="MF_01964">
    <property type="entry name" value="IMPDH"/>
    <property type="match status" value="1"/>
</dbReference>
<dbReference type="PANTHER" id="PTHR11911">
    <property type="entry name" value="INOSINE-5-MONOPHOSPHATE DEHYDROGENASE RELATED"/>
    <property type="match status" value="1"/>
</dbReference>
<evidence type="ECO:0000313" key="22">
    <source>
        <dbReference type="EMBL" id="PWR21339.1"/>
    </source>
</evidence>
<keyword evidence="7 13" id="KW-0658">Purine biosynthesis</keyword>
<feature type="binding site" description="in other chain" evidence="13 17">
    <location>
        <position position="303"/>
    </location>
    <ligand>
        <name>K(+)</name>
        <dbReference type="ChEBI" id="CHEBI:29103"/>
        <note>ligand shared between two tetrameric partners</note>
    </ligand>
</feature>
<keyword evidence="10 13" id="KW-0520">NAD</keyword>
<dbReference type="Proteomes" id="UP000245461">
    <property type="component" value="Unassembled WGS sequence"/>
</dbReference>
<evidence type="ECO:0000256" key="13">
    <source>
        <dbReference type="HAMAP-Rule" id="MF_01964"/>
    </source>
</evidence>
<evidence type="ECO:0000256" key="18">
    <source>
        <dbReference type="PROSITE-ProRule" id="PRU00703"/>
    </source>
</evidence>
<feature type="binding site" description="in other chain" evidence="13 17">
    <location>
        <position position="300"/>
    </location>
    <ligand>
        <name>K(+)</name>
        <dbReference type="ChEBI" id="CHEBI:29103"/>
        <note>ligand shared between two tetrameric partners</note>
    </ligand>
</feature>
<dbReference type="OrthoDB" id="9805398at2"/>
<evidence type="ECO:0000256" key="14">
    <source>
        <dbReference type="PIRSR" id="PIRSR000130-1"/>
    </source>
</evidence>
<dbReference type="InterPro" id="IPR001093">
    <property type="entry name" value="IMP_DH_GMPRt"/>
</dbReference>
<evidence type="ECO:0000256" key="15">
    <source>
        <dbReference type="PIRSR" id="PIRSR000130-2"/>
    </source>
</evidence>
<dbReference type="AlphaFoldDB" id="A0A317E2X0"/>
<evidence type="ECO:0000256" key="1">
    <source>
        <dbReference type="ARBA" id="ARBA00001958"/>
    </source>
</evidence>
<keyword evidence="8 13" id="KW-0630">Potassium</keyword>
<evidence type="ECO:0000256" key="7">
    <source>
        <dbReference type="ARBA" id="ARBA00022755"/>
    </source>
</evidence>
<dbReference type="InterPro" id="IPR015875">
    <property type="entry name" value="IMP_DH/GMP_Rdtase_CS"/>
</dbReference>
<feature type="binding site" evidence="13 15">
    <location>
        <position position="414"/>
    </location>
    <ligand>
        <name>IMP</name>
        <dbReference type="ChEBI" id="CHEBI:58053"/>
    </ligand>
</feature>
<dbReference type="Pfam" id="PF00571">
    <property type="entry name" value="CBS"/>
    <property type="match status" value="2"/>
</dbReference>
<accession>A0A317E2X0</accession>
<sequence length="488" mass="51512">MQIREALTFDDVLLTPAASSVLPAQVDTRTRITRSIELNIPLMSAAMDTVTESTMAIAMAQAGGIGVIHRNMDIDQQADQIRQVKKFESGMVVNPVTIAPNRTLADAHALMRKFSISGIPVVEPASGKLVGILTNRDVRFATDDTQLISELMTKDNLITVKDGIDRGEAKKLLHKYRIEKLLVVDDAYRCVGLITVKDIEKSQQHPNAAKDSAGRLRVAAATTVGSDGFARAEALIAAGCDLIIVDTAHGHSQRVIDAVAAIKRLSNETQVVAGNVATAAAASALMDAGADAIKVGIGPGSICTTRMVAGVGVPQLTAVMDVAEVCRKAGVPVIADGGIKLSGDFAKAIAAGASVAMVGSLLAGTDEAPGEMFLYQGRSYKAYRGMGSVGAMARGSADRYFQEEVKDTLKLVPEGIEGQVPYKGSVHTVIHQLVGGLRAAMGYTGSATVPDFQDRAQFVRITNAGLRESHVHDVTITRESPNYPQGGR</sequence>
<evidence type="ECO:0000256" key="17">
    <source>
        <dbReference type="PIRSR" id="PIRSR000130-4"/>
    </source>
</evidence>
<comment type="activity regulation">
    <text evidence="13">Mycophenolic acid (MPA) is a non-competitive inhibitor that prevents formation of the closed enzyme conformation by binding to the same site as the amobile flap. In contrast, mizoribine monophosphate (MZP) is a competitive inhibitor that induces the closed conformation. MPA is a potent inhibitor of mammalian IMPDHs but a poor inhibitor of the bacterial enzymes. MZP is a more potent inhibitor of bacterial IMPDH.</text>
</comment>
<evidence type="ECO:0000256" key="4">
    <source>
        <dbReference type="ARBA" id="ARBA00022723"/>
    </source>
</evidence>
<dbReference type="CDD" id="cd04601">
    <property type="entry name" value="CBS_pair_IMPDH"/>
    <property type="match status" value="1"/>
</dbReference>
<feature type="binding site" evidence="13 16">
    <location>
        <begin position="296"/>
        <end position="298"/>
    </location>
    <ligand>
        <name>NAD(+)</name>
        <dbReference type="ChEBI" id="CHEBI:57540"/>
    </ligand>
</feature>
<dbReference type="GO" id="GO:0000166">
    <property type="term" value="F:nucleotide binding"/>
    <property type="evidence" value="ECO:0007669"/>
    <property type="project" value="UniProtKB-UniRule"/>
</dbReference>
<keyword evidence="5" id="KW-0677">Repeat</keyword>
<dbReference type="Pfam" id="PF00478">
    <property type="entry name" value="IMPDH"/>
    <property type="match status" value="1"/>
</dbReference>
<comment type="similarity">
    <text evidence="2 13 19">Belongs to the IMPDH/GMPR family.</text>
</comment>
<dbReference type="CDD" id="cd00381">
    <property type="entry name" value="IMPDH"/>
    <property type="match status" value="1"/>
</dbReference>
<comment type="caution">
    <text evidence="22">The sequence shown here is derived from an EMBL/GenBank/DDBJ whole genome shotgun (WGS) entry which is preliminary data.</text>
</comment>
<feature type="active site" description="Thioimidate intermediate" evidence="13 14">
    <location>
        <position position="303"/>
    </location>
</feature>
<dbReference type="UniPathway" id="UPA00601">
    <property type="reaction ID" value="UER00295"/>
</dbReference>
<dbReference type="FunFam" id="3.20.20.70:FF:000003">
    <property type="entry name" value="GMP reductase"/>
    <property type="match status" value="1"/>
</dbReference>
<evidence type="ECO:0000256" key="6">
    <source>
        <dbReference type="ARBA" id="ARBA00022749"/>
    </source>
</evidence>
<keyword evidence="11 18" id="KW-0129">CBS domain</keyword>
<feature type="binding site" evidence="13 15">
    <location>
        <begin position="383"/>
        <end position="387"/>
    </location>
    <ligand>
        <name>IMP</name>
        <dbReference type="ChEBI" id="CHEBI:58053"/>
    </ligand>
</feature>
<dbReference type="EC" id="1.1.1.205" evidence="13 20"/>
<evidence type="ECO:0000256" key="8">
    <source>
        <dbReference type="ARBA" id="ARBA00022958"/>
    </source>
</evidence>
<feature type="binding site" description="in other chain" evidence="13 17">
    <location>
        <position position="298"/>
    </location>
    <ligand>
        <name>K(+)</name>
        <dbReference type="ChEBI" id="CHEBI:29103"/>
        <note>ligand shared between two tetrameric partners</note>
    </ligand>
</feature>
<dbReference type="GO" id="GO:0003938">
    <property type="term" value="F:IMP dehydrogenase activity"/>
    <property type="evidence" value="ECO:0007669"/>
    <property type="project" value="UniProtKB-UniRule"/>
</dbReference>
<keyword evidence="4 13" id="KW-0479">Metal-binding</keyword>
<feature type="binding site" evidence="13">
    <location>
        <position position="246"/>
    </location>
    <ligand>
        <name>NAD(+)</name>
        <dbReference type="ChEBI" id="CHEBI:57540"/>
    </ligand>
</feature>
<dbReference type="InterPro" id="IPR013785">
    <property type="entry name" value="Aldolase_TIM"/>
</dbReference>
<feature type="domain" description="CBS" evidence="21">
    <location>
        <begin position="152"/>
        <end position="212"/>
    </location>
</feature>
<dbReference type="InterPro" id="IPR005990">
    <property type="entry name" value="IMP_DH"/>
</dbReference>
<dbReference type="SUPFAM" id="SSF51412">
    <property type="entry name" value="Inosine monophosphate dehydrogenase (IMPDH)"/>
    <property type="match status" value="1"/>
</dbReference>
<evidence type="ECO:0000256" key="12">
    <source>
        <dbReference type="ARBA" id="ARBA00048028"/>
    </source>
</evidence>
<evidence type="ECO:0000256" key="5">
    <source>
        <dbReference type="ARBA" id="ARBA00022737"/>
    </source>
</evidence>
<evidence type="ECO:0000313" key="23">
    <source>
        <dbReference type="Proteomes" id="UP000245461"/>
    </source>
</evidence>
<evidence type="ECO:0000256" key="2">
    <source>
        <dbReference type="ARBA" id="ARBA00005502"/>
    </source>
</evidence>
<evidence type="ECO:0000256" key="11">
    <source>
        <dbReference type="ARBA" id="ARBA00023122"/>
    </source>
</evidence>
<feature type="binding site" evidence="13 15">
    <location>
        <position position="301"/>
    </location>
    <ligand>
        <name>IMP</name>
        <dbReference type="ChEBI" id="CHEBI:58053"/>
    </ligand>
</feature>
<keyword evidence="23" id="KW-1185">Reference proteome</keyword>
<gene>
    <name evidence="13" type="primary">guaB</name>
    <name evidence="22" type="ORF">DKG74_12910</name>
</gene>
<evidence type="ECO:0000256" key="9">
    <source>
        <dbReference type="ARBA" id="ARBA00023002"/>
    </source>
</evidence>
<protein>
    <recommendedName>
        <fullName evidence="13 20">Inosine-5'-monophosphate dehydrogenase</fullName>
        <shortName evidence="13">IMP dehydrogenase</shortName>
        <shortName evidence="13">IMPD</shortName>
        <shortName evidence="13">IMPDH</shortName>
        <ecNumber evidence="13 20">1.1.1.205</ecNumber>
    </recommendedName>
</protein>
<dbReference type="PANTHER" id="PTHR11911:SF111">
    <property type="entry name" value="INOSINE-5'-MONOPHOSPHATE DEHYDROGENASE"/>
    <property type="match status" value="1"/>
</dbReference>
<comment type="pathway">
    <text evidence="13 20">Purine metabolism; XMP biosynthesis via de novo pathway; XMP from IMP: step 1/1.</text>
</comment>
<evidence type="ECO:0000256" key="10">
    <source>
        <dbReference type="ARBA" id="ARBA00023027"/>
    </source>
</evidence>
<feature type="binding site" evidence="13">
    <location>
        <position position="469"/>
    </location>
    <ligand>
        <name>K(+)</name>
        <dbReference type="ChEBI" id="CHEBI:29103"/>
        <note>ligand shared between two tetrameric partners</note>
    </ligand>
</feature>
<evidence type="ECO:0000256" key="3">
    <source>
        <dbReference type="ARBA" id="ARBA00011881"/>
    </source>
</evidence>
<dbReference type="RefSeq" id="WP_109906448.1">
    <property type="nucleotide sequence ID" value="NZ_QGLE01000007.1"/>
</dbReference>
<feature type="active site" description="Proton acceptor" evidence="13 14">
    <location>
        <position position="399"/>
    </location>
</feature>
<keyword evidence="9 13" id="KW-0560">Oxidoreductase</keyword>
<feature type="binding site" evidence="13 15">
    <location>
        <begin position="336"/>
        <end position="338"/>
    </location>
    <ligand>
        <name>IMP</name>
        <dbReference type="ChEBI" id="CHEBI:58053"/>
    </ligand>
</feature>
<feature type="domain" description="CBS" evidence="21">
    <location>
        <begin position="91"/>
        <end position="150"/>
    </location>
</feature>
<proteinExistence type="inferred from homology"/>
<evidence type="ECO:0000259" key="21">
    <source>
        <dbReference type="PROSITE" id="PS51371"/>
    </source>
</evidence>
<dbReference type="InterPro" id="IPR046342">
    <property type="entry name" value="CBS_dom_sf"/>
</dbReference>
<dbReference type="PROSITE" id="PS00487">
    <property type="entry name" value="IMP_DH_GMP_RED"/>
    <property type="match status" value="1"/>
</dbReference>
<dbReference type="SUPFAM" id="SSF54631">
    <property type="entry name" value="CBS-domain pair"/>
    <property type="match status" value="1"/>
</dbReference>
<dbReference type="PIRSF" id="PIRSF000130">
    <property type="entry name" value="IMPDH"/>
    <property type="match status" value="1"/>
</dbReference>
<dbReference type="Gene3D" id="3.20.20.70">
    <property type="entry name" value="Aldolase class I"/>
    <property type="match status" value="1"/>
</dbReference>